<evidence type="ECO:0000256" key="11">
    <source>
        <dbReference type="ARBA" id="ARBA00023157"/>
    </source>
</evidence>
<evidence type="ECO:0000256" key="2">
    <source>
        <dbReference type="ARBA" id="ARBA00004613"/>
    </source>
</evidence>
<dbReference type="CDD" id="cd05474">
    <property type="entry name" value="SAP_like"/>
    <property type="match status" value="1"/>
</dbReference>
<evidence type="ECO:0000256" key="12">
    <source>
        <dbReference type="RuleBase" id="RU000454"/>
    </source>
</evidence>
<comment type="catalytic activity">
    <reaction evidence="1">
        <text>Preferential cleavage at the carboxyl of hydrophobic amino acids, but fails to cleave 15-Leu-|-Tyr-16, 16-Tyr-|-Leu-17 and 24-Phe-|-Phe-25 of insulin B chain. Activates trypsinogen, and degrades keratin.</text>
        <dbReference type="EC" id="3.4.23.24"/>
    </reaction>
</comment>
<dbReference type="PRINTS" id="PR00792">
    <property type="entry name" value="PEPSIN"/>
</dbReference>
<dbReference type="EC" id="3.4.23.24" evidence="4"/>
<dbReference type="AlphaFoldDB" id="A0A4P6XQQ1"/>
<evidence type="ECO:0000256" key="3">
    <source>
        <dbReference type="ARBA" id="ARBA00007447"/>
    </source>
</evidence>
<keyword evidence="6 12" id="KW-0645">Protease</keyword>
<evidence type="ECO:0000256" key="4">
    <source>
        <dbReference type="ARBA" id="ARBA00013207"/>
    </source>
</evidence>
<dbReference type="PANTHER" id="PTHR47966">
    <property type="entry name" value="BETA-SITE APP-CLEAVING ENZYME, ISOFORM A-RELATED"/>
    <property type="match status" value="1"/>
</dbReference>
<dbReference type="PROSITE" id="PS00141">
    <property type="entry name" value="ASP_PROTEASE"/>
    <property type="match status" value="2"/>
</dbReference>
<dbReference type="InterPro" id="IPR033121">
    <property type="entry name" value="PEPTIDASE_A1"/>
</dbReference>
<dbReference type="PROSITE" id="PS51767">
    <property type="entry name" value="PEPTIDASE_A1"/>
    <property type="match status" value="1"/>
</dbReference>
<evidence type="ECO:0000313" key="15">
    <source>
        <dbReference type="Proteomes" id="UP000292447"/>
    </source>
</evidence>
<dbReference type="SUPFAM" id="SSF50630">
    <property type="entry name" value="Acid proteases"/>
    <property type="match status" value="1"/>
</dbReference>
<reference evidence="15" key="1">
    <citation type="submission" date="2019-03" db="EMBL/GenBank/DDBJ databases">
        <title>Snf2 controls pulcherriminic acid biosynthesis and connects pigmentation and antifungal activity of the yeast Metschnikowia pulcherrima.</title>
        <authorList>
            <person name="Gore-Lloyd D."/>
            <person name="Sumann I."/>
            <person name="Brachmann A.O."/>
            <person name="Schneeberger K."/>
            <person name="Ortiz-Merino R.A."/>
            <person name="Moreno-Beltran M."/>
            <person name="Schlaefli M."/>
            <person name="Kirner P."/>
            <person name="Santos Kron A."/>
            <person name="Wolfe K.H."/>
            <person name="Piel J."/>
            <person name="Ahrens C.H."/>
            <person name="Henk D."/>
            <person name="Freimoser F.M."/>
        </authorList>
    </citation>
    <scope>NUCLEOTIDE SEQUENCE [LARGE SCALE GENOMIC DNA]</scope>
    <source>
        <strain evidence="15">APC 1.2</strain>
    </source>
</reference>
<dbReference type="EMBL" id="CP034458">
    <property type="protein sequence ID" value="QBM88201.1"/>
    <property type="molecule type" value="Genomic_DNA"/>
</dbReference>
<gene>
    <name evidence="14" type="primary">MPUL0C01660</name>
    <name evidence="14" type="ORF">METSCH_C01660</name>
</gene>
<name>A0A4P6XQQ1_9ASCO</name>
<keyword evidence="11" id="KW-1015">Disulfide bond</keyword>
<keyword evidence="9 12" id="KW-0378">Hydrolase</keyword>
<evidence type="ECO:0000256" key="10">
    <source>
        <dbReference type="ARBA" id="ARBA00023145"/>
    </source>
</evidence>
<proteinExistence type="inferred from homology"/>
<dbReference type="InterPro" id="IPR001969">
    <property type="entry name" value="Aspartic_peptidase_AS"/>
</dbReference>
<dbReference type="GO" id="GO:0006508">
    <property type="term" value="P:proteolysis"/>
    <property type="evidence" value="ECO:0007669"/>
    <property type="project" value="UniProtKB-KW"/>
</dbReference>
<comment type="similarity">
    <text evidence="3 12">Belongs to the peptidase A1 family.</text>
</comment>
<dbReference type="Gene3D" id="2.40.70.10">
    <property type="entry name" value="Acid Proteases"/>
    <property type="match status" value="2"/>
</dbReference>
<keyword evidence="15" id="KW-1185">Reference proteome</keyword>
<evidence type="ECO:0000256" key="8">
    <source>
        <dbReference type="ARBA" id="ARBA00022750"/>
    </source>
</evidence>
<keyword evidence="5" id="KW-0964">Secreted</keyword>
<evidence type="ECO:0000256" key="7">
    <source>
        <dbReference type="ARBA" id="ARBA00022729"/>
    </source>
</evidence>
<comment type="subcellular location">
    <subcellularLocation>
        <location evidence="2">Secreted</location>
    </subcellularLocation>
</comment>
<dbReference type="GO" id="GO:0004190">
    <property type="term" value="F:aspartic-type endopeptidase activity"/>
    <property type="evidence" value="ECO:0007669"/>
    <property type="project" value="UniProtKB-KW"/>
</dbReference>
<evidence type="ECO:0000256" key="5">
    <source>
        <dbReference type="ARBA" id="ARBA00022525"/>
    </source>
</evidence>
<dbReference type="InterPro" id="IPR001461">
    <property type="entry name" value="Aspartic_peptidase_A1"/>
</dbReference>
<accession>A0A4P6XQQ1</accession>
<dbReference type="PANTHER" id="PTHR47966:SF65">
    <property type="entry name" value="ASPARTIC-TYPE ENDOPEPTIDASE"/>
    <property type="match status" value="1"/>
</dbReference>
<feature type="domain" description="Peptidase A1" evidence="13">
    <location>
        <begin position="104"/>
        <end position="393"/>
    </location>
</feature>
<dbReference type="InterPro" id="IPR033876">
    <property type="entry name" value="SAP-like"/>
</dbReference>
<sequence length="406" mass="45407">MLYEAVFKAAQMKTVHPSFEGPNPGSRDFMCRFKMLILYAILLLQTPRITALKTTRMNLPMLFNFKVRKTPGMAVVKEGNKYIGQRHMRRQLSKTVMNSRDAIYLVDVYLGTKMQKVTVILDTGSADLWVPHHAYDPLLSSESYDTGTLFQIEYLDGVSVDGFYYKDDFRLNPDGFALPGLQFCRANIDGIGVLGIGDRNQQVSRKPYDNLPWALQKAGLIPKASYSLFLGPSHQSGTIIFGGIDTEKYLGELETYAISRHSGGLAIDLESIIIANRKFPVNSPVLLDSGTSLSILSGEVLNEMDGLFNTTTLIQDGIEYRVTSCDQPSDKFIHFNFGKNMVLLSYADAVHRQESGVCLLGFAYHKNMQILGDVFLRKAYVYYDLSERTISIAQASYSNKSNIVSA</sequence>
<dbReference type="Pfam" id="PF00026">
    <property type="entry name" value="Asp"/>
    <property type="match status" value="1"/>
</dbReference>
<evidence type="ECO:0000256" key="6">
    <source>
        <dbReference type="ARBA" id="ARBA00022670"/>
    </source>
</evidence>
<dbReference type="STRING" id="2163413.A0A4P6XQQ1"/>
<keyword evidence="10" id="KW-0865">Zymogen</keyword>
<protein>
    <recommendedName>
        <fullName evidence="4">candidapepsin</fullName>
        <ecNumber evidence="4">3.4.23.24</ecNumber>
    </recommendedName>
</protein>
<evidence type="ECO:0000313" key="14">
    <source>
        <dbReference type="EMBL" id="QBM88201.1"/>
    </source>
</evidence>
<evidence type="ECO:0000259" key="13">
    <source>
        <dbReference type="PROSITE" id="PS51767"/>
    </source>
</evidence>
<dbReference type="GO" id="GO:0005576">
    <property type="term" value="C:extracellular region"/>
    <property type="evidence" value="ECO:0007669"/>
    <property type="project" value="UniProtKB-SubCell"/>
</dbReference>
<keyword evidence="8 12" id="KW-0064">Aspartyl protease</keyword>
<dbReference type="Proteomes" id="UP000292447">
    <property type="component" value="Chromosome III"/>
</dbReference>
<evidence type="ECO:0000256" key="9">
    <source>
        <dbReference type="ARBA" id="ARBA00022801"/>
    </source>
</evidence>
<keyword evidence="7" id="KW-0732">Signal</keyword>
<dbReference type="InterPro" id="IPR021109">
    <property type="entry name" value="Peptidase_aspartic_dom_sf"/>
</dbReference>
<organism evidence="14 15">
    <name type="scientific">Metschnikowia aff. pulcherrima</name>
    <dbReference type="NCBI Taxonomy" id="2163413"/>
    <lineage>
        <taxon>Eukaryota</taxon>
        <taxon>Fungi</taxon>
        <taxon>Dikarya</taxon>
        <taxon>Ascomycota</taxon>
        <taxon>Saccharomycotina</taxon>
        <taxon>Pichiomycetes</taxon>
        <taxon>Metschnikowiaceae</taxon>
        <taxon>Metschnikowia</taxon>
    </lineage>
</organism>
<evidence type="ECO:0000256" key="1">
    <source>
        <dbReference type="ARBA" id="ARBA00001675"/>
    </source>
</evidence>